<evidence type="ECO:0000313" key="9">
    <source>
        <dbReference type="EMBL" id="KYJ86061.1"/>
    </source>
</evidence>
<dbReference type="Proteomes" id="UP000075359">
    <property type="component" value="Unassembled WGS sequence"/>
</dbReference>
<dbReference type="GO" id="GO:0022857">
    <property type="term" value="F:transmembrane transporter activity"/>
    <property type="evidence" value="ECO:0007669"/>
    <property type="project" value="InterPro"/>
</dbReference>
<comment type="similarity">
    <text evidence="2">Belongs to the membrane fusion protein (MFP) (TC 8.A.1) family.</text>
</comment>
<evidence type="ECO:0000259" key="8">
    <source>
        <dbReference type="Pfam" id="PF25967"/>
    </source>
</evidence>
<evidence type="ECO:0000256" key="3">
    <source>
        <dbReference type="SAM" id="Coils"/>
    </source>
</evidence>
<comment type="subcellular location">
    <subcellularLocation>
        <location evidence="1">Cell envelope</location>
    </subcellularLocation>
</comment>
<dbReference type="GO" id="GO:0005886">
    <property type="term" value="C:plasma membrane"/>
    <property type="evidence" value="ECO:0007669"/>
    <property type="project" value="TreeGrafter"/>
</dbReference>
<dbReference type="NCBIfam" id="TIGR01730">
    <property type="entry name" value="RND_mfp"/>
    <property type="match status" value="1"/>
</dbReference>
<dbReference type="RefSeq" id="WP_067331430.1">
    <property type="nucleotide sequence ID" value="NZ_LNKT01000045.1"/>
</dbReference>
<evidence type="ECO:0000259" key="6">
    <source>
        <dbReference type="Pfam" id="PF25917"/>
    </source>
</evidence>
<dbReference type="AlphaFoldDB" id="A0A151CEW5"/>
<keyword evidence="3" id="KW-0175">Coiled coil</keyword>
<dbReference type="Gene3D" id="1.10.287.470">
    <property type="entry name" value="Helix hairpin bin"/>
    <property type="match status" value="1"/>
</dbReference>
<comment type="caution">
    <text evidence="9">The sequence shown here is derived from an EMBL/GenBank/DDBJ whole genome shotgun (WGS) entry which is preliminary data.</text>
</comment>
<dbReference type="Gene3D" id="2.40.50.100">
    <property type="match status" value="1"/>
</dbReference>
<evidence type="ECO:0000256" key="1">
    <source>
        <dbReference type="ARBA" id="ARBA00004196"/>
    </source>
</evidence>
<gene>
    <name evidence="9" type="ORF">AS592_01440</name>
</gene>
<evidence type="ECO:0000256" key="4">
    <source>
        <dbReference type="SAM" id="SignalP"/>
    </source>
</evidence>
<organism evidence="9 10">
    <name type="scientific">Sulfurovum riftiae</name>
    <dbReference type="NCBI Taxonomy" id="1630136"/>
    <lineage>
        <taxon>Bacteria</taxon>
        <taxon>Pseudomonadati</taxon>
        <taxon>Campylobacterota</taxon>
        <taxon>Epsilonproteobacteria</taxon>
        <taxon>Campylobacterales</taxon>
        <taxon>Sulfurovaceae</taxon>
        <taxon>Sulfurovum</taxon>
    </lineage>
</organism>
<evidence type="ECO:0000259" key="5">
    <source>
        <dbReference type="Pfam" id="PF25876"/>
    </source>
</evidence>
<dbReference type="Gene3D" id="2.40.420.20">
    <property type="match status" value="1"/>
</dbReference>
<dbReference type="PANTHER" id="PTHR30158">
    <property type="entry name" value="ACRA/E-RELATED COMPONENT OF DRUG EFFLUX TRANSPORTER"/>
    <property type="match status" value="1"/>
</dbReference>
<dbReference type="STRING" id="1630136.AS592_01440"/>
<feature type="domain" description="Multidrug resistance protein MdtA-like beta-barrel" evidence="7">
    <location>
        <begin position="211"/>
        <end position="292"/>
    </location>
</feature>
<dbReference type="GO" id="GO:0046677">
    <property type="term" value="P:response to antibiotic"/>
    <property type="evidence" value="ECO:0007669"/>
    <property type="project" value="TreeGrafter"/>
</dbReference>
<evidence type="ECO:0000313" key="10">
    <source>
        <dbReference type="Proteomes" id="UP000075359"/>
    </source>
</evidence>
<dbReference type="InterPro" id="IPR058624">
    <property type="entry name" value="MdtA-like_HH"/>
</dbReference>
<keyword evidence="4" id="KW-0732">Signal</keyword>
<dbReference type="PROSITE" id="PS51257">
    <property type="entry name" value="PROKAR_LIPOPROTEIN"/>
    <property type="match status" value="1"/>
</dbReference>
<dbReference type="InterPro" id="IPR058625">
    <property type="entry name" value="MdtA-like_BSH"/>
</dbReference>
<dbReference type="Pfam" id="PF25876">
    <property type="entry name" value="HH_MFP_RND"/>
    <property type="match status" value="1"/>
</dbReference>
<proteinExistence type="inferred from homology"/>
<dbReference type="Pfam" id="PF25944">
    <property type="entry name" value="Beta-barrel_RND"/>
    <property type="match status" value="1"/>
</dbReference>
<dbReference type="SUPFAM" id="SSF111369">
    <property type="entry name" value="HlyD-like secretion proteins"/>
    <property type="match status" value="1"/>
</dbReference>
<evidence type="ECO:0000256" key="2">
    <source>
        <dbReference type="ARBA" id="ARBA00009477"/>
    </source>
</evidence>
<protein>
    <submittedName>
        <fullName evidence="9">Uncharacterized protein</fullName>
    </submittedName>
</protein>
<dbReference type="InterPro" id="IPR006143">
    <property type="entry name" value="RND_pump_MFP"/>
</dbReference>
<dbReference type="OrthoDB" id="9772050at2"/>
<accession>A0A151CEW5</accession>
<dbReference type="EMBL" id="LNKT01000045">
    <property type="protein sequence ID" value="KYJ86061.1"/>
    <property type="molecule type" value="Genomic_DNA"/>
</dbReference>
<dbReference type="InterPro" id="IPR058627">
    <property type="entry name" value="MdtA-like_C"/>
</dbReference>
<feature type="domain" description="Multidrug resistance protein MdtA-like C-terminal permuted SH3" evidence="8">
    <location>
        <begin position="306"/>
        <end position="355"/>
    </location>
</feature>
<dbReference type="Pfam" id="PF25967">
    <property type="entry name" value="RND-MFP_C"/>
    <property type="match status" value="1"/>
</dbReference>
<name>A0A151CEW5_9BACT</name>
<dbReference type="Gene3D" id="2.40.30.170">
    <property type="match status" value="1"/>
</dbReference>
<sequence>MNINGKLMRSVALLLSLWFVAGCGGEKKEETAEMEQKPIEVKVHTLKKEKYPIWIYFTGKTQAFDEVDVIARVSGELKAYHFQPGQQVKKGDLLFSIDKSEYQAAWDQKNAILEKDKASYALAKANVKRYTPLVREQLAPREKLDELTATLKQLEATIRSDEAALKRARLDLEYCDIRASIDGQIGKPLVLTGNIVSAGTVLSKIVDSKKLYVNFNPSAREVALIKRYGKTEKPEVKVSIRGDKEITETLKGRIDFIDNISNSSTGTVAMRAVVDNAKGLIFPGSFVEIELFLGEYEVIAVHPDQVSQDQSGRYVYVVNAKNEVHAVHVEPFFSNNDLMLIGQSLNVGDRVVVGVISGLSEGTRVTPVEVSNPIKVKK</sequence>
<dbReference type="InterPro" id="IPR058626">
    <property type="entry name" value="MdtA-like_b-barrel"/>
</dbReference>
<feature type="signal peptide" evidence="4">
    <location>
        <begin position="1"/>
        <end position="21"/>
    </location>
</feature>
<dbReference type="Pfam" id="PF25917">
    <property type="entry name" value="BSH_RND"/>
    <property type="match status" value="1"/>
</dbReference>
<keyword evidence="10" id="KW-1185">Reference proteome</keyword>
<feature type="domain" description="Multidrug resistance protein MdtA-like alpha-helical hairpin" evidence="5">
    <location>
        <begin position="107"/>
        <end position="174"/>
    </location>
</feature>
<reference evidence="9 10" key="1">
    <citation type="submission" date="2015-11" db="EMBL/GenBank/DDBJ databases">
        <title>Draft genome of Sulfurovum riftiae 1812E, a member of the Epsilonproteobacteria isolated from the tube of the deep-sea hydrothermal vent tubewom Riftia pachyptila.</title>
        <authorList>
            <person name="Vetriani C."/>
            <person name="Giovannelli D."/>
        </authorList>
    </citation>
    <scope>NUCLEOTIDE SEQUENCE [LARGE SCALE GENOMIC DNA]</scope>
    <source>
        <strain evidence="9 10">1812E</strain>
    </source>
</reference>
<feature type="domain" description="Multidrug resistance protein MdtA-like barrel-sandwich hybrid" evidence="6">
    <location>
        <begin position="66"/>
        <end position="207"/>
    </location>
</feature>
<feature type="chain" id="PRO_5007578424" evidence="4">
    <location>
        <begin position="22"/>
        <end position="378"/>
    </location>
</feature>
<dbReference type="GO" id="GO:0030313">
    <property type="term" value="C:cell envelope"/>
    <property type="evidence" value="ECO:0007669"/>
    <property type="project" value="UniProtKB-SubCell"/>
</dbReference>
<evidence type="ECO:0000259" key="7">
    <source>
        <dbReference type="Pfam" id="PF25944"/>
    </source>
</evidence>
<feature type="coiled-coil region" evidence="3">
    <location>
        <begin position="144"/>
        <end position="171"/>
    </location>
</feature>